<reference evidence="3" key="1">
    <citation type="journal article" date="2020" name="Stud. Mycol.">
        <title>101 Dothideomycetes genomes: a test case for predicting lifestyles and emergence of pathogens.</title>
        <authorList>
            <person name="Haridas S."/>
            <person name="Albert R."/>
            <person name="Binder M."/>
            <person name="Bloem J."/>
            <person name="Labutti K."/>
            <person name="Salamov A."/>
            <person name="Andreopoulos B."/>
            <person name="Baker S."/>
            <person name="Barry K."/>
            <person name="Bills G."/>
            <person name="Bluhm B."/>
            <person name="Cannon C."/>
            <person name="Castanera R."/>
            <person name="Culley D."/>
            <person name="Daum C."/>
            <person name="Ezra D."/>
            <person name="Gonzalez J."/>
            <person name="Henrissat B."/>
            <person name="Kuo A."/>
            <person name="Liang C."/>
            <person name="Lipzen A."/>
            <person name="Lutzoni F."/>
            <person name="Magnuson J."/>
            <person name="Mondo S."/>
            <person name="Nolan M."/>
            <person name="Ohm R."/>
            <person name="Pangilinan J."/>
            <person name="Park H.-J."/>
            <person name="Ramirez L."/>
            <person name="Alfaro M."/>
            <person name="Sun H."/>
            <person name="Tritt A."/>
            <person name="Yoshinaga Y."/>
            <person name="Zwiers L.-H."/>
            <person name="Turgeon B."/>
            <person name="Goodwin S."/>
            <person name="Spatafora J."/>
            <person name="Crous P."/>
            <person name="Grigoriev I."/>
        </authorList>
    </citation>
    <scope>NUCLEOTIDE SEQUENCE</scope>
    <source>
        <strain evidence="3">CBS 110217</strain>
    </source>
</reference>
<evidence type="ECO:0000313" key="4">
    <source>
        <dbReference type="Proteomes" id="UP000799777"/>
    </source>
</evidence>
<dbReference type="InterPro" id="IPR015943">
    <property type="entry name" value="WD40/YVTN_repeat-like_dom_sf"/>
</dbReference>
<dbReference type="Proteomes" id="UP000799777">
    <property type="component" value="Unassembled WGS sequence"/>
</dbReference>
<keyword evidence="4" id="KW-1185">Reference proteome</keyword>
<name>A0A9P4LHR6_9PLEO</name>
<dbReference type="Gene3D" id="2.130.10.10">
    <property type="entry name" value="YVTN repeat-like/Quinoprotein amine dehydrogenase"/>
    <property type="match status" value="1"/>
</dbReference>
<dbReference type="AlphaFoldDB" id="A0A9P4LHR6"/>
<evidence type="ECO:0000313" key="3">
    <source>
        <dbReference type="EMBL" id="KAF2024827.1"/>
    </source>
</evidence>
<dbReference type="OrthoDB" id="1259151at2759"/>
<dbReference type="SUPFAM" id="SSF50998">
    <property type="entry name" value="Quinoprotein alcohol dehydrogenase-like"/>
    <property type="match status" value="1"/>
</dbReference>
<proteinExistence type="predicted"/>
<feature type="compositionally biased region" description="Basic residues" evidence="1">
    <location>
        <begin position="647"/>
        <end position="669"/>
    </location>
</feature>
<sequence>MATFNTLPNEILSLVTSHLERPRDVLNLSLASRRLSEFARLDGWKALLKGRFGISGLDSDARNAVQGLTTLYRNWRRKGLIARYLEPSVMTMSVNSWQKKRWRGPRGQTMGYQPSVDAYEETFGAWKERTEVLAWSAGTQIVVRVKESGKAAQQMWDDERENPSSDASVTFDAFGHRSSWYSYHMPDSSEGRDDITSLKLLRPHQGHTPVQQTVYGTASGQLSLLGWDASERKTHQQQYDTAGRSVGSISVSSQNKPVLAATLGDSVLALYAIEHSTSETATEPLSLVTAIAPGATAGRIWSCNFLSDDKVAIGMGPSYAPVQIYQITSDGFLAEPLRTFGLDSKFWQGSRSERYALRNTSVYPILPIPGTAHGGSEAGNVFLSGAYDGIIRLHDLRTPHNFETIFWDATNDSPVYSLATQGLERIVAGVSMHSIIKVFDLRLSGSHAYTSISVPSPPRRKANGQDHAYNAIVNNNKHSASDVSGGWNLYLNPRIAPKRNAYREDYWRGGHDSPVYSLSVPSPTSTNIYAGLEGVVQSLTVHGIADPHPDTCLAQGIVRFPDSGAVDIRSSYNPHGDALNLGMYEQGNEEGLGMQLLVQDSVTTGVGKNRERKDAARYRDLDERWKDLRYEGERWNRSEIPQGQARGRGHGRGRGRGGRGRGRGGGRGG</sequence>
<evidence type="ECO:0000259" key="2">
    <source>
        <dbReference type="Pfam" id="PF12937"/>
    </source>
</evidence>
<dbReference type="InterPro" id="IPR036047">
    <property type="entry name" value="F-box-like_dom_sf"/>
</dbReference>
<dbReference type="InterPro" id="IPR001810">
    <property type="entry name" value="F-box_dom"/>
</dbReference>
<comment type="caution">
    <text evidence="3">The sequence shown here is derived from an EMBL/GenBank/DDBJ whole genome shotgun (WGS) entry which is preliminary data.</text>
</comment>
<accession>A0A9P4LHR6</accession>
<dbReference type="InterPro" id="IPR011047">
    <property type="entry name" value="Quinoprotein_ADH-like_sf"/>
</dbReference>
<dbReference type="Pfam" id="PF12937">
    <property type="entry name" value="F-box-like"/>
    <property type="match status" value="1"/>
</dbReference>
<feature type="region of interest" description="Disordered" evidence="1">
    <location>
        <begin position="635"/>
        <end position="669"/>
    </location>
</feature>
<dbReference type="EMBL" id="ML978283">
    <property type="protein sequence ID" value="KAF2024827.1"/>
    <property type="molecule type" value="Genomic_DNA"/>
</dbReference>
<evidence type="ECO:0000256" key="1">
    <source>
        <dbReference type="SAM" id="MobiDB-lite"/>
    </source>
</evidence>
<dbReference type="SUPFAM" id="SSF81383">
    <property type="entry name" value="F-box domain"/>
    <property type="match status" value="1"/>
</dbReference>
<protein>
    <recommendedName>
        <fullName evidence="2">F-box domain-containing protein</fullName>
    </recommendedName>
</protein>
<gene>
    <name evidence="3" type="ORF">EK21DRAFT_104398</name>
</gene>
<organism evidence="3 4">
    <name type="scientific">Setomelanomma holmii</name>
    <dbReference type="NCBI Taxonomy" id="210430"/>
    <lineage>
        <taxon>Eukaryota</taxon>
        <taxon>Fungi</taxon>
        <taxon>Dikarya</taxon>
        <taxon>Ascomycota</taxon>
        <taxon>Pezizomycotina</taxon>
        <taxon>Dothideomycetes</taxon>
        <taxon>Pleosporomycetidae</taxon>
        <taxon>Pleosporales</taxon>
        <taxon>Pleosporineae</taxon>
        <taxon>Phaeosphaeriaceae</taxon>
        <taxon>Setomelanomma</taxon>
    </lineage>
</organism>
<feature type="domain" description="F-box" evidence="2">
    <location>
        <begin position="4"/>
        <end position="41"/>
    </location>
</feature>